<dbReference type="Gene3D" id="3.40.50.300">
    <property type="entry name" value="P-loop containing nucleotide triphosphate hydrolases"/>
    <property type="match status" value="1"/>
</dbReference>
<dbReference type="EMBL" id="LKHP01000013">
    <property type="protein sequence ID" value="KRQ86253.1"/>
    <property type="molecule type" value="Genomic_DNA"/>
</dbReference>
<dbReference type="Proteomes" id="UP000052015">
    <property type="component" value="Unassembled WGS sequence"/>
</dbReference>
<feature type="domain" description="DUF234" evidence="2">
    <location>
        <begin position="315"/>
        <end position="406"/>
    </location>
</feature>
<reference evidence="3 4" key="1">
    <citation type="submission" date="2015-09" db="EMBL/GenBank/DDBJ databases">
        <title>Draft genome sequence of a Caloramator mitchellensis, a moderate thermophile from the Great Artesian Basin of Australia.</title>
        <authorList>
            <person name="Patel B.K."/>
        </authorList>
    </citation>
    <scope>NUCLEOTIDE SEQUENCE [LARGE SCALE GENOMIC DNA]</scope>
    <source>
        <strain evidence="3 4">VF08</strain>
    </source>
</reference>
<dbReference type="InterPro" id="IPR027417">
    <property type="entry name" value="P-loop_NTPase"/>
</dbReference>
<dbReference type="InterPro" id="IPR036390">
    <property type="entry name" value="WH_DNA-bd_sf"/>
</dbReference>
<dbReference type="SUPFAM" id="SSF52980">
    <property type="entry name" value="Restriction endonuclease-like"/>
    <property type="match status" value="1"/>
</dbReference>
<evidence type="ECO:0000313" key="3">
    <source>
        <dbReference type="EMBL" id="KRQ86253.1"/>
    </source>
</evidence>
<organism evidence="3 4">
    <name type="scientific">Caloramator mitchellensis</name>
    <dbReference type="NCBI Taxonomy" id="908809"/>
    <lineage>
        <taxon>Bacteria</taxon>
        <taxon>Bacillati</taxon>
        <taxon>Bacillota</taxon>
        <taxon>Clostridia</taxon>
        <taxon>Eubacteriales</taxon>
        <taxon>Clostridiaceae</taxon>
        <taxon>Caloramator</taxon>
    </lineage>
</organism>
<dbReference type="AlphaFoldDB" id="A0A0R3JVD4"/>
<feature type="domain" description="ATPase" evidence="1">
    <location>
        <begin position="4"/>
        <end position="204"/>
    </location>
</feature>
<accession>A0A0R3JVD4</accession>
<gene>
    <name evidence="3" type="ORF">ABG79_01986</name>
</gene>
<dbReference type="InterPro" id="IPR011335">
    <property type="entry name" value="Restrct_endonuc-II-like"/>
</dbReference>
<dbReference type="PANTHER" id="PTHR34704:SF1">
    <property type="entry name" value="ATPASE"/>
    <property type="match status" value="1"/>
</dbReference>
<dbReference type="PATRIC" id="fig|908809.3.peg.1987"/>
<dbReference type="SUPFAM" id="SSF46785">
    <property type="entry name" value="Winged helix' DNA-binding domain"/>
    <property type="match status" value="1"/>
</dbReference>
<dbReference type="InterPro" id="IPR004256">
    <property type="entry name" value="DUF234"/>
</dbReference>
<dbReference type="RefSeq" id="WP_057979302.1">
    <property type="nucleotide sequence ID" value="NZ_LKHP01000013.1"/>
</dbReference>
<dbReference type="OrthoDB" id="9813134at2"/>
<evidence type="ECO:0000259" key="2">
    <source>
        <dbReference type="Pfam" id="PF03008"/>
    </source>
</evidence>
<dbReference type="Pfam" id="PF01637">
    <property type="entry name" value="ATPase_2"/>
    <property type="match status" value="1"/>
</dbReference>
<comment type="caution">
    <text evidence="3">The sequence shown here is derived from an EMBL/GenBank/DDBJ whole genome shotgun (WGS) entry which is preliminary data.</text>
</comment>
<proteinExistence type="predicted"/>
<protein>
    <submittedName>
        <fullName evidence="3">Archaeal ATPase</fullName>
    </submittedName>
</protein>
<dbReference type="Pfam" id="PF03008">
    <property type="entry name" value="DUF234"/>
    <property type="match status" value="1"/>
</dbReference>
<sequence>MKKFVNRERELQFLNKEYDKDESSFIVIYGRRRVGKTALIKEFIKNKRAVYFLATEELEDENKNSLRDIIADFLNNEFIKKLSGLKWDEIFDLLINNYDFSEKLVVVIDEFQYLGKINPAFPSIFKKIWDEKLKEKNIMVIVCGSLINMMESQTLNYSSPLYGRRTGQIRLRQIQFKYYGDFFEGNSNLIELYSVTGGVPKYIEIFKEEDDVFKSIENSILNRESFLYEEPIFLLEREVQDIGTYFSIIKTIAAGNHKLGNIATALGVQQAKLTKYLSTLINLDLIKREVPVTEVNAEKSKKGLYFINDNFINFWFKFVYPFRNYIELDEVDYVLQKIKKSFVVNHVSYVYEDICRDKIWDMIISGEIEFELQRIGRWWNSSEEIDIVGINLETKDILFGECKYLSSSVDVDVLYKLFEKSKSVEWENKNRKEHYIIFSKSGFSDRLIEIAKENRNVKLVQFDGTVIKYFNW</sequence>
<evidence type="ECO:0000259" key="1">
    <source>
        <dbReference type="Pfam" id="PF01637"/>
    </source>
</evidence>
<name>A0A0R3JVD4_CALMK</name>
<dbReference type="SUPFAM" id="SSF52540">
    <property type="entry name" value="P-loop containing nucleoside triphosphate hydrolases"/>
    <property type="match status" value="1"/>
</dbReference>
<dbReference type="InterPro" id="IPR011579">
    <property type="entry name" value="ATPase_dom"/>
</dbReference>
<dbReference type="GO" id="GO:0005524">
    <property type="term" value="F:ATP binding"/>
    <property type="evidence" value="ECO:0007669"/>
    <property type="project" value="InterPro"/>
</dbReference>
<evidence type="ECO:0000313" key="4">
    <source>
        <dbReference type="Proteomes" id="UP000052015"/>
    </source>
</evidence>
<dbReference type="STRING" id="908809.ABG79_01986"/>
<keyword evidence="4" id="KW-1185">Reference proteome</keyword>
<dbReference type="PANTHER" id="PTHR34704">
    <property type="entry name" value="ATPASE"/>
    <property type="match status" value="1"/>
</dbReference>